<dbReference type="AlphaFoldDB" id="A0A654U6C1"/>
<name>A0A654U6C1_MYCTX</name>
<gene>
    <name evidence="1" type="ORF">ERS007657_04079</name>
    <name evidence="2" type="ORF">ERS007739_04334</name>
</gene>
<dbReference type="Proteomes" id="UP000039021">
    <property type="component" value="Unassembled WGS sequence"/>
</dbReference>
<organism evidence="1 4">
    <name type="scientific">Mycobacterium tuberculosis</name>
    <dbReference type="NCBI Taxonomy" id="1773"/>
    <lineage>
        <taxon>Bacteria</taxon>
        <taxon>Bacillati</taxon>
        <taxon>Actinomycetota</taxon>
        <taxon>Actinomycetes</taxon>
        <taxon>Mycobacteriales</taxon>
        <taxon>Mycobacteriaceae</taxon>
        <taxon>Mycobacterium</taxon>
        <taxon>Mycobacterium tuberculosis complex</taxon>
    </lineage>
</organism>
<evidence type="ECO:0000313" key="2">
    <source>
        <dbReference type="EMBL" id="CPA04345.1"/>
    </source>
</evidence>
<proteinExistence type="predicted"/>
<evidence type="ECO:0000313" key="4">
    <source>
        <dbReference type="Proteomes" id="UP000046680"/>
    </source>
</evidence>
<reference evidence="2" key="2">
    <citation type="submission" date="2015-03" db="EMBL/GenBank/DDBJ databases">
        <authorList>
            <consortium name="Pathogen Informatics"/>
            <person name="Murphy D."/>
        </authorList>
    </citation>
    <scope>NUCLEOTIDE SEQUENCE</scope>
    <source>
        <strain evidence="2">N09902308</strain>
    </source>
</reference>
<evidence type="ECO:0000313" key="1">
    <source>
        <dbReference type="EMBL" id="CFS11270.1"/>
    </source>
</evidence>
<accession>A0A654U6C1</accession>
<evidence type="ECO:0000313" key="3">
    <source>
        <dbReference type="Proteomes" id="UP000039021"/>
    </source>
</evidence>
<reference evidence="3 4" key="1">
    <citation type="submission" date="2015-03" db="EMBL/GenBank/DDBJ databases">
        <authorList>
            <consortium name="Pathogen Informatics"/>
        </authorList>
    </citation>
    <scope>NUCLEOTIDE SEQUENCE [LARGE SCALE GENOMIC DNA]</scope>
    <source>
        <strain evidence="1 4">C09601061</strain>
        <strain evidence="3">N09902308</strain>
    </source>
</reference>
<protein>
    <submittedName>
        <fullName evidence="1">Uncharacterized protein</fullName>
    </submittedName>
</protein>
<dbReference type="Proteomes" id="UP000046680">
    <property type="component" value="Unassembled WGS sequence"/>
</dbReference>
<dbReference type="EMBL" id="CSBK01002637">
    <property type="protein sequence ID" value="CPA04345.1"/>
    <property type="molecule type" value="Genomic_DNA"/>
</dbReference>
<dbReference type="EMBL" id="CGCX01002389">
    <property type="protein sequence ID" value="CFS11270.1"/>
    <property type="molecule type" value="Genomic_DNA"/>
</dbReference>
<sequence>MVRSVGCGQFETMAAGIPDAGQTHPLCHVGQVAATEHRDRTARGQLLQCLQGTGGEPGRVGILDNVGQRAVEVEEHRGLPGDQAVGQAECL</sequence>